<protein>
    <submittedName>
        <fullName evidence="1">Uncharacterized protein</fullName>
    </submittedName>
</protein>
<keyword evidence="2" id="KW-1185">Reference proteome</keyword>
<sequence>MRIFANHGLLQVHGTSLAHKSFLFTRVEKAAQCLQCAACAELPPSPPSIGMNGEVACILEANTRLHTRPWTFCTLPRILDQHKFPSFSSYVLKGFILVR</sequence>
<gene>
    <name evidence="1" type="ORF">K3G42_026370</name>
</gene>
<dbReference type="EMBL" id="CM037617">
    <property type="protein sequence ID" value="KAH8005347.1"/>
    <property type="molecule type" value="Genomic_DNA"/>
</dbReference>
<proteinExistence type="predicted"/>
<accession>A0ACB8FJG2</accession>
<comment type="caution">
    <text evidence="1">The sequence shown here is derived from an EMBL/GenBank/DDBJ whole genome shotgun (WGS) entry which is preliminary data.</text>
</comment>
<organism evidence="1 2">
    <name type="scientific">Sphaerodactylus townsendi</name>
    <dbReference type="NCBI Taxonomy" id="933632"/>
    <lineage>
        <taxon>Eukaryota</taxon>
        <taxon>Metazoa</taxon>
        <taxon>Chordata</taxon>
        <taxon>Craniata</taxon>
        <taxon>Vertebrata</taxon>
        <taxon>Euteleostomi</taxon>
        <taxon>Lepidosauria</taxon>
        <taxon>Squamata</taxon>
        <taxon>Bifurcata</taxon>
        <taxon>Gekkota</taxon>
        <taxon>Sphaerodactylidae</taxon>
        <taxon>Sphaerodactylus</taxon>
    </lineage>
</organism>
<reference evidence="1" key="1">
    <citation type="submission" date="2021-08" db="EMBL/GenBank/DDBJ databases">
        <title>The first chromosome-level gecko genome reveals the dynamic sex chromosomes of Neotropical dwarf geckos (Sphaerodactylidae: Sphaerodactylus).</title>
        <authorList>
            <person name="Pinto B.J."/>
            <person name="Keating S.E."/>
            <person name="Gamble T."/>
        </authorList>
    </citation>
    <scope>NUCLEOTIDE SEQUENCE</scope>
    <source>
        <strain evidence="1">TG3544</strain>
    </source>
</reference>
<evidence type="ECO:0000313" key="2">
    <source>
        <dbReference type="Proteomes" id="UP000827872"/>
    </source>
</evidence>
<evidence type="ECO:0000313" key="1">
    <source>
        <dbReference type="EMBL" id="KAH8005347.1"/>
    </source>
</evidence>
<dbReference type="Proteomes" id="UP000827872">
    <property type="component" value="Linkage Group LG04"/>
</dbReference>
<name>A0ACB8FJG2_9SAUR</name>